<reference evidence="1" key="1">
    <citation type="journal article" date="2025" name="Int. J. Syst. Evol. Microbiol.">
        <title>Inconstantimicrobium mannanitabidum sp. nov., a novel member of the family Clostridiaceae isolated from anoxic soil under the treatment of reductive soil disinfestation.</title>
        <authorList>
            <person name="Ueki A."/>
            <person name="Tonouchi A."/>
            <person name="Honma S."/>
            <person name="Kaku N."/>
            <person name="Ueki K."/>
        </authorList>
    </citation>
    <scope>NUCLEOTIDE SEQUENCE</scope>
    <source>
        <strain evidence="1">TW13</strain>
    </source>
</reference>
<protein>
    <submittedName>
        <fullName evidence="1">Diaminopimelate epimerase</fullName>
    </submittedName>
</protein>
<comment type="caution">
    <text evidence="1">The sequence shown here is derived from an EMBL/GenBank/DDBJ whole genome shotgun (WGS) entry which is preliminary data.</text>
</comment>
<name>A0ACB5RAD2_9CLOT</name>
<organism evidence="1 2">
    <name type="scientific">Inconstantimicrobium mannanitabidum</name>
    <dbReference type="NCBI Taxonomy" id="1604901"/>
    <lineage>
        <taxon>Bacteria</taxon>
        <taxon>Bacillati</taxon>
        <taxon>Bacillota</taxon>
        <taxon>Clostridia</taxon>
        <taxon>Eubacteriales</taxon>
        <taxon>Clostridiaceae</taxon>
        <taxon>Inconstantimicrobium</taxon>
    </lineage>
</organism>
<dbReference type="EMBL" id="BROD01000001">
    <property type="protein sequence ID" value="GKX65989.1"/>
    <property type="molecule type" value="Genomic_DNA"/>
</dbReference>
<gene>
    <name evidence="1" type="primary">dapF</name>
    <name evidence="1" type="ORF">rsdtw13_12470</name>
</gene>
<evidence type="ECO:0000313" key="2">
    <source>
        <dbReference type="Proteomes" id="UP001058074"/>
    </source>
</evidence>
<sequence>MNILIRKCHGTANDFILIDEISNKYSFTDKDRATLAKNLCDRQNSIGADGILFLQSSTTCDAKMRIFNSDGSEAQMCGNGLRCIGRYALELLDKTELDIETLTAHYKVVKAPSLYKDIYTVQIWLNTVNFNVDSLPMIFDKEQCLFETIDELDSNLKVTAVSMTNPHIVTFVPELDNTLIQPLGEKANNLKSVFPQGVNFNFVKEIDENSIYVRTYERGCGITKSCGTGMTASTITFCLEHPECYGKDVTVYNDGGMIKINVTKSGDTYENKFIGNASYVFDAEIEIDDNFALENTISKKFYDEEISVYDEFLSYTRELTK</sequence>
<keyword evidence="2" id="KW-1185">Reference proteome</keyword>
<proteinExistence type="predicted"/>
<accession>A0ACB5RAD2</accession>
<dbReference type="Proteomes" id="UP001058074">
    <property type="component" value="Unassembled WGS sequence"/>
</dbReference>
<evidence type="ECO:0000313" key="1">
    <source>
        <dbReference type="EMBL" id="GKX65989.1"/>
    </source>
</evidence>